<protein>
    <submittedName>
        <fullName evidence="1">Uncharacterized protein</fullName>
    </submittedName>
</protein>
<dbReference type="EMBL" id="MU006719">
    <property type="protein sequence ID" value="KAF2626806.1"/>
    <property type="molecule type" value="Genomic_DNA"/>
</dbReference>
<gene>
    <name evidence="1" type="ORF">BU25DRAFT_422152</name>
</gene>
<dbReference type="Proteomes" id="UP000799754">
    <property type="component" value="Unassembled WGS sequence"/>
</dbReference>
<proteinExistence type="predicted"/>
<evidence type="ECO:0000313" key="1">
    <source>
        <dbReference type="EMBL" id="KAF2626806.1"/>
    </source>
</evidence>
<sequence length="258" mass="27499">MAPIILLLSTSSLVLSSLLSTTPAGLTTKRQTNYISRMTFKPPASTSAAGSNKKPSSTRPFVPKIAPIQPKNGPAALVWAANVASSSGAATQRSSSPLTSTSSPAAALMCSASPTTYAAWVKVPGSQLYSGNQAQSSRWTQSSALDLKSMFTGMAGSKAGKGAAKIPEQDDTNRNSIRTSYSIVWTLDGETNLVANRTLGDLIEGLSRNQTLSMLHSKRLCIWMSYPWDILSDRLPSQSRSRGPSSNLLNHSRDVLMY</sequence>
<reference evidence="1" key="1">
    <citation type="journal article" date="2020" name="Stud. Mycol.">
        <title>101 Dothideomycetes genomes: a test case for predicting lifestyles and emergence of pathogens.</title>
        <authorList>
            <person name="Haridas S."/>
            <person name="Albert R."/>
            <person name="Binder M."/>
            <person name="Bloem J."/>
            <person name="Labutti K."/>
            <person name="Salamov A."/>
            <person name="Andreopoulos B."/>
            <person name="Baker S."/>
            <person name="Barry K."/>
            <person name="Bills G."/>
            <person name="Bluhm B."/>
            <person name="Cannon C."/>
            <person name="Castanera R."/>
            <person name="Culley D."/>
            <person name="Daum C."/>
            <person name="Ezra D."/>
            <person name="Gonzalez J."/>
            <person name="Henrissat B."/>
            <person name="Kuo A."/>
            <person name="Liang C."/>
            <person name="Lipzen A."/>
            <person name="Lutzoni F."/>
            <person name="Magnuson J."/>
            <person name="Mondo S."/>
            <person name="Nolan M."/>
            <person name="Ohm R."/>
            <person name="Pangilinan J."/>
            <person name="Park H.-J."/>
            <person name="Ramirez L."/>
            <person name="Alfaro M."/>
            <person name="Sun H."/>
            <person name="Tritt A."/>
            <person name="Yoshinaga Y."/>
            <person name="Zwiers L.-H."/>
            <person name="Turgeon B."/>
            <person name="Goodwin S."/>
            <person name="Spatafora J."/>
            <person name="Crous P."/>
            <person name="Grigoriev I."/>
        </authorList>
    </citation>
    <scope>NUCLEOTIDE SEQUENCE</scope>
    <source>
        <strain evidence="1">CBS 525.71</strain>
    </source>
</reference>
<accession>A0ACB6RY53</accession>
<evidence type="ECO:0000313" key="2">
    <source>
        <dbReference type="Proteomes" id="UP000799754"/>
    </source>
</evidence>
<name>A0ACB6RY53_9PLEO</name>
<comment type="caution">
    <text evidence="1">The sequence shown here is derived from an EMBL/GenBank/DDBJ whole genome shotgun (WGS) entry which is preliminary data.</text>
</comment>
<keyword evidence="2" id="KW-1185">Reference proteome</keyword>
<organism evidence="1 2">
    <name type="scientific">Macroventuria anomochaeta</name>
    <dbReference type="NCBI Taxonomy" id="301207"/>
    <lineage>
        <taxon>Eukaryota</taxon>
        <taxon>Fungi</taxon>
        <taxon>Dikarya</taxon>
        <taxon>Ascomycota</taxon>
        <taxon>Pezizomycotina</taxon>
        <taxon>Dothideomycetes</taxon>
        <taxon>Pleosporomycetidae</taxon>
        <taxon>Pleosporales</taxon>
        <taxon>Pleosporineae</taxon>
        <taxon>Didymellaceae</taxon>
        <taxon>Macroventuria</taxon>
    </lineage>
</organism>